<dbReference type="InterPro" id="IPR028090">
    <property type="entry name" value="JAB_dom_prok"/>
</dbReference>
<comment type="caution">
    <text evidence="7">The sequence shown here is derived from an EMBL/GenBank/DDBJ whole genome shotgun (WGS) entry which is preliminary data.</text>
</comment>
<name>A0A4R2JSH4_9PSEU</name>
<dbReference type="GO" id="GO:0006508">
    <property type="term" value="P:proteolysis"/>
    <property type="evidence" value="ECO:0007669"/>
    <property type="project" value="UniProtKB-KW"/>
</dbReference>
<sequence length="478" mass="52229">MTTERWVVFVGTSTPVDPHSDRYVQLLQRVASTVDSEAQIVFATETTVGILTRDLSDSEVAAAVGELTGRGIDVRAERVSYRPTLLGQLMVDGPDDTPFVLQGVPSVTRVRDVVAAVLENSSSQVDRMRTVVDQVSDEGGSRRLDPDQSLHEVGVRDGDRLRIGVWATAGASLYATRLAAISLAGQQLQDFPRVAVAAVDDPDFPTRFEIAFTANSFGPPDRTARPLSPPDHQDHTVRISLPAGYPVTHPTVEWLTPIFHPNVVDGRVCLRTNGPDLAALCQALIDLAGYRTYDVRPEDFGGEGFLDLAAAAWALSPEGQERIVDRGGIPWFSARPGRVRLDVQRMDEPAPPLPVTIRVSTEVPTRTGDVETGGFLLGNVITEQDRYVVEITGLMTPRSAQGTRTTWTLTEESFRELDDRTGDVVGWFHTHPTDAPATLSPADRALHRTFFRQPWQVAMLIAQGTVTFHVRPAATRSG</sequence>
<gene>
    <name evidence="7" type="ORF">EV192_104672</name>
</gene>
<dbReference type="Pfam" id="PF14464">
    <property type="entry name" value="Prok-JAB"/>
    <property type="match status" value="1"/>
</dbReference>
<keyword evidence="2" id="KW-0479">Metal-binding</keyword>
<keyword evidence="4" id="KW-0862">Zinc</keyword>
<evidence type="ECO:0000259" key="6">
    <source>
        <dbReference type="Pfam" id="PF14464"/>
    </source>
</evidence>
<dbReference type="Gene3D" id="3.40.140.10">
    <property type="entry name" value="Cytidine Deaminase, domain 2"/>
    <property type="match status" value="1"/>
</dbReference>
<keyword evidence="5" id="KW-0482">Metalloprotease</keyword>
<keyword evidence="8" id="KW-1185">Reference proteome</keyword>
<evidence type="ECO:0000313" key="7">
    <source>
        <dbReference type="EMBL" id="TCO59829.1"/>
    </source>
</evidence>
<evidence type="ECO:0000256" key="5">
    <source>
        <dbReference type="ARBA" id="ARBA00023049"/>
    </source>
</evidence>
<keyword evidence="3" id="KW-0378">Hydrolase</keyword>
<organism evidence="7 8">
    <name type="scientific">Actinocrispum wychmicini</name>
    <dbReference type="NCBI Taxonomy" id="1213861"/>
    <lineage>
        <taxon>Bacteria</taxon>
        <taxon>Bacillati</taxon>
        <taxon>Actinomycetota</taxon>
        <taxon>Actinomycetes</taxon>
        <taxon>Pseudonocardiales</taxon>
        <taxon>Pseudonocardiaceae</taxon>
        <taxon>Actinocrispum</taxon>
    </lineage>
</organism>
<evidence type="ECO:0000256" key="2">
    <source>
        <dbReference type="ARBA" id="ARBA00022723"/>
    </source>
</evidence>
<dbReference type="InterPro" id="IPR016135">
    <property type="entry name" value="UBQ-conjugating_enzyme/RWD"/>
</dbReference>
<dbReference type="SUPFAM" id="SSF102712">
    <property type="entry name" value="JAB1/MPN domain"/>
    <property type="match status" value="1"/>
</dbReference>
<evidence type="ECO:0000256" key="3">
    <source>
        <dbReference type="ARBA" id="ARBA00022801"/>
    </source>
</evidence>
<reference evidence="7 8" key="1">
    <citation type="submission" date="2019-03" db="EMBL/GenBank/DDBJ databases">
        <title>Genomic Encyclopedia of Type Strains, Phase IV (KMG-IV): sequencing the most valuable type-strain genomes for metagenomic binning, comparative biology and taxonomic classification.</title>
        <authorList>
            <person name="Goeker M."/>
        </authorList>
    </citation>
    <scope>NUCLEOTIDE SEQUENCE [LARGE SCALE GENOMIC DNA]</scope>
    <source>
        <strain evidence="7 8">DSM 45934</strain>
    </source>
</reference>
<dbReference type="CDD" id="cd00195">
    <property type="entry name" value="UBCc_UEV"/>
    <property type="match status" value="1"/>
</dbReference>
<dbReference type="GO" id="GO:0046872">
    <property type="term" value="F:metal ion binding"/>
    <property type="evidence" value="ECO:0007669"/>
    <property type="project" value="UniProtKB-KW"/>
</dbReference>
<dbReference type="EMBL" id="SLWS01000004">
    <property type="protein sequence ID" value="TCO59829.1"/>
    <property type="molecule type" value="Genomic_DNA"/>
</dbReference>
<evidence type="ECO:0000313" key="8">
    <source>
        <dbReference type="Proteomes" id="UP000295680"/>
    </source>
</evidence>
<dbReference type="AlphaFoldDB" id="A0A4R2JSH4"/>
<dbReference type="Proteomes" id="UP000295680">
    <property type="component" value="Unassembled WGS sequence"/>
</dbReference>
<evidence type="ECO:0000256" key="4">
    <source>
        <dbReference type="ARBA" id="ARBA00022833"/>
    </source>
</evidence>
<evidence type="ECO:0000256" key="1">
    <source>
        <dbReference type="ARBA" id="ARBA00022670"/>
    </source>
</evidence>
<accession>A0A4R2JSH4</accession>
<protein>
    <submittedName>
        <fullName evidence="7">Ubiquitin-conjugating enzyme</fullName>
    </submittedName>
</protein>
<dbReference type="GO" id="GO:0008237">
    <property type="term" value="F:metallopeptidase activity"/>
    <property type="evidence" value="ECO:0007669"/>
    <property type="project" value="UniProtKB-KW"/>
</dbReference>
<dbReference type="SUPFAM" id="SSF54495">
    <property type="entry name" value="UBC-like"/>
    <property type="match status" value="1"/>
</dbReference>
<proteinExistence type="predicted"/>
<feature type="domain" description="JAB" evidence="6">
    <location>
        <begin position="370"/>
        <end position="456"/>
    </location>
</feature>
<keyword evidence="1" id="KW-0645">Protease</keyword>
<dbReference type="Gene3D" id="3.10.110.10">
    <property type="entry name" value="Ubiquitin Conjugating Enzyme"/>
    <property type="match status" value="1"/>
</dbReference>